<dbReference type="RefSeq" id="WP_077314580.1">
    <property type="nucleotide sequence ID" value="NZ_AP024888.1"/>
</dbReference>
<dbReference type="InterPro" id="IPR036390">
    <property type="entry name" value="WH_DNA-bd_sf"/>
</dbReference>
<dbReference type="InterPro" id="IPR005119">
    <property type="entry name" value="LysR_subst-bd"/>
</dbReference>
<dbReference type="PANTHER" id="PTHR30579">
    <property type="entry name" value="TRANSCRIPTIONAL REGULATOR"/>
    <property type="match status" value="1"/>
</dbReference>
<dbReference type="PANTHER" id="PTHR30579:SF7">
    <property type="entry name" value="HTH-TYPE TRANSCRIPTIONAL REGULATOR LRHA-RELATED"/>
    <property type="match status" value="1"/>
</dbReference>
<evidence type="ECO:0000313" key="6">
    <source>
        <dbReference type="EMBL" id="SJL84195.1"/>
    </source>
</evidence>
<keyword evidence="3" id="KW-0238">DNA-binding</keyword>
<dbReference type="PROSITE" id="PS50931">
    <property type="entry name" value="HTH_LYSR"/>
    <property type="match status" value="1"/>
</dbReference>
<feature type="domain" description="HTH lysR-type" evidence="5">
    <location>
        <begin position="1"/>
        <end position="58"/>
    </location>
</feature>
<evidence type="ECO:0000259" key="5">
    <source>
        <dbReference type="PROSITE" id="PS50931"/>
    </source>
</evidence>
<accession>A0A1R4B5K6</accession>
<dbReference type="InterPro" id="IPR050176">
    <property type="entry name" value="LTTR"/>
</dbReference>
<dbReference type="OrthoDB" id="5723059at2"/>
<dbReference type="Proteomes" id="UP000189475">
    <property type="component" value="Unassembled WGS sequence"/>
</dbReference>
<dbReference type="Pfam" id="PF00126">
    <property type="entry name" value="HTH_1"/>
    <property type="match status" value="1"/>
</dbReference>
<keyword evidence="7" id="KW-1185">Reference proteome</keyword>
<dbReference type="EMBL" id="FUFT01000005">
    <property type="protein sequence ID" value="SJL84195.1"/>
    <property type="molecule type" value="Genomic_DNA"/>
</dbReference>
<dbReference type="Gene3D" id="3.40.190.10">
    <property type="entry name" value="Periplasmic binding protein-like II"/>
    <property type="match status" value="2"/>
</dbReference>
<dbReference type="InterPro" id="IPR036388">
    <property type="entry name" value="WH-like_DNA-bd_sf"/>
</dbReference>
<name>A0A1R4B5K6_9VIBR</name>
<dbReference type="Pfam" id="PF03466">
    <property type="entry name" value="LysR_substrate"/>
    <property type="match status" value="1"/>
</dbReference>
<evidence type="ECO:0000256" key="3">
    <source>
        <dbReference type="ARBA" id="ARBA00023125"/>
    </source>
</evidence>
<dbReference type="AlphaFoldDB" id="A0A1R4B5K6"/>
<protein>
    <submittedName>
        <fullName evidence="6">Hydrogen peroxide-inducible genes activator</fullName>
    </submittedName>
</protein>
<dbReference type="STRING" id="1918946.VPAL9027_02177"/>
<dbReference type="GO" id="GO:0003677">
    <property type="term" value="F:DNA binding"/>
    <property type="evidence" value="ECO:0007669"/>
    <property type="project" value="UniProtKB-KW"/>
</dbReference>
<dbReference type="InterPro" id="IPR000847">
    <property type="entry name" value="LysR_HTH_N"/>
</dbReference>
<reference evidence="6 7" key="1">
    <citation type="submission" date="2017-02" db="EMBL/GenBank/DDBJ databases">
        <authorList>
            <person name="Peterson S.W."/>
        </authorList>
    </citation>
    <scope>NUCLEOTIDE SEQUENCE [LARGE SCALE GENOMIC DNA]</scope>
    <source>
        <strain evidence="6 7">CECT 9027</strain>
    </source>
</reference>
<dbReference type="SUPFAM" id="SSF53850">
    <property type="entry name" value="Periplasmic binding protein-like II"/>
    <property type="match status" value="1"/>
</dbReference>
<dbReference type="FunFam" id="1.10.10.10:FF:000001">
    <property type="entry name" value="LysR family transcriptional regulator"/>
    <property type="match status" value="1"/>
</dbReference>
<evidence type="ECO:0000256" key="1">
    <source>
        <dbReference type="ARBA" id="ARBA00009437"/>
    </source>
</evidence>
<proteinExistence type="inferred from homology"/>
<organism evidence="6 7">
    <name type="scientific">Vibrio palustris</name>
    <dbReference type="NCBI Taxonomy" id="1918946"/>
    <lineage>
        <taxon>Bacteria</taxon>
        <taxon>Pseudomonadati</taxon>
        <taxon>Pseudomonadota</taxon>
        <taxon>Gammaproteobacteria</taxon>
        <taxon>Vibrionales</taxon>
        <taxon>Vibrionaceae</taxon>
        <taxon>Vibrio</taxon>
    </lineage>
</organism>
<dbReference type="GO" id="GO:0003700">
    <property type="term" value="F:DNA-binding transcription factor activity"/>
    <property type="evidence" value="ECO:0007669"/>
    <property type="project" value="InterPro"/>
</dbReference>
<dbReference type="SUPFAM" id="SSF46785">
    <property type="entry name" value="Winged helix' DNA-binding domain"/>
    <property type="match status" value="1"/>
</dbReference>
<keyword evidence="4" id="KW-0804">Transcription</keyword>
<comment type="similarity">
    <text evidence="1">Belongs to the LysR transcriptional regulatory family.</text>
</comment>
<evidence type="ECO:0000256" key="2">
    <source>
        <dbReference type="ARBA" id="ARBA00023015"/>
    </source>
</evidence>
<keyword evidence="2" id="KW-0805">Transcription regulation</keyword>
<gene>
    <name evidence="6" type="primary">oxyR_2</name>
    <name evidence="6" type="ORF">VPAL9027_02177</name>
</gene>
<dbReference type="PRINTS" id="PR00039">
    <property type="entry name" value="HTHLYSR"/>
</dbReference>
<dbReference type="Gene3D" id="1.10.10.10">
    <property type="entry name" value="Winged helix-like DNA-binding domain superfamily/Winged helix DNA-binding domain"/>
    <property type="match status" value="1"/>
</dbReference>
<evidence type="ECO:0000313" key="7">
    <source>
        <dbReference type="Proteomes" id="UP000189475"/>
    </source>
</evidence>
<evidence type="ECO:0000256" key="4">
    <source>
        <dbReference type="ARBA" id="ARBA00023163"/>
    </source>
</evidence>
<sequence>MDIDVLRSFLAFVETGSYTRAAQQVFRTQSAFSAQMHKLEKELGCALFQKQGRNLLLTEAGLALVKDAKQLVSLHDQTLNGFNTYKDKQSLRLGCPEDYNDKLLPRIIRLLLEEKPKLSIQVFNEPSFLLRQKLDRGELDAAIVTRSPDSLEGYWLTSDEGVWICSADSPCLKQTVLPLALFQADCRYHAAAIDGLQKRGQAFQLMMCANSASAQRAIVRQGLAIGAMGKLSATEDLVVMDNMPPLPSVDIVMLVGAVPHPLLSPERLQGMSDKISL</sequence>